<gene>
    <name evidence="1" type="ORF">BU23DRAFT_369013</name>
</gene>
<evidence type="ECO:0008006" key="3">
    <source>
        <dbReference type="Google" id="ProtNLM"/>
    </source>
</evidence>
<dbReference type="AlphaFoldDB" id="A0A6A5UV08"/>
<proteinExistence type="predicted"/>
<dbReference type="Proteomes" id="UP000800036">
    <property type="component" value="Unassembled WGS sequence"/>
</dbReference>
<dbReference type="OrthoDB" id="10009520at2759"/>
<name>A0A6A5UV08_9PLEO</name>
<accession>A0A6A5UV08</accession>
<sequence length="140" mass="15356">HPPSWSLLVRAPASAARKDVEAAITSLDHKPHSTHVGDITYTASNDEVYAVVRSRLEEIGPLLRLNGPYEQGIWTKAFATFTNELDTNAAAELLNYAQLPPLGTGRIHAHVQHAGTIAKPISLYNALKPQVDAEVNRWKD</sequence>
<feature type="non-terminal residue" evidence="1">
    <location>
        <position position="1"/>
    </location>
</feature>
<evidence type="ECO:0000313" key="2">
    <source>
        <dbReference type="Proteomes" id="UP000800036"/>
    </source>
</evidence>
<protein>
    <recommendedName>
        <fullName evidence="3">RRM domain-containing protein</fullName>
    </recommendedName>
</protein>
<dbReference type="EMBL" id="ML976722">
    <property type="protein sequence ID" value="KAF1968240.1"/>
    <property type="molecule type" value="Genomic_DNA"/>
</dbReference>
<organism evidence="1 2">
    <name type="scientific">Bimuria novae-zelandiae CBS 107.79</name>
    <dbReference type="NCBI Taxonomy" id="1447943"/>
    <lineage>
        <taxon>Eukaryota</taxon>
        <taxon>Fungi</taxon>
        <taxon>Dikarya</taxon>
        <taxon>Ascomycota</taxon>
        <taxon>Pezizomycotina</taxon>
        <taxon>Dothideomycetes</taxon>
        <taxon>Pleosporomycetidae</taxon>
        <taxon>Pleosporales</taxon>
        <taxon>Massarineae</taxon>
        <taxon>Didymosphaeriaceae</taxon>
        <taxon>Bimuria</taxon>
    </lineage>
</organism>
<feature type="non-terminal residue" evidence="1">
    <location>
        <position position="140"/>
    </location>
</feature>
<keyword evidence="2" id="KW-1185">Reference proteome</keyword>
<reference evidence="1" key="1">
    <citation type="journal article" date="2020" name="Stud. Mycol.">
        <title>101 Dothideomycetes genomes: a test case for predicting lifestyles and emergence of pathogens.</title>
        <authorList>
            <person name="Haridas S."/>
            <person name="Albert R."/>
            <person name="Binder M."/>
            <person name="Bloem J."/>
            <person name="Labutti K."/>
            <person name="Salamov A."/>
            <person name="Andreopoulos B."/>
            <person name="Baker S."/>
            <person name="Barry K."/>
            <person name="Bills G."/>
            <person name="Bluhm B."/>
            <person name="Cannon C."/>
            <person name="Castanera R."/>
            <person name="Culley D."/>
            <person name="Daum C."/>
            <person name="Ezra D."/>
            <person name="Gonzalez J."/>
            <person name="Henrissat B."/>
            <person name="Kuo A."/>
            <person name="Liang C."/>
            <person name="Lipzen A."/>
            <person name="Lutzoni F."/>
            <person name="Magnuson J."/>
            <person name="Mondo S."/>
            <person name="Nolan M."/>
            <person name="Ohm R."/>
            <person name="Pangilinan J."/>
            <person name="Park H.-J."/>
            <person name="Ramirez L."/>
            <person name="Alfaro M."/>
            <person name="Sun H."/>
            <person name="Tritt A."/>
            <person name="Yoshinaga Y."/>
            <person name="Zwiers L.-H."/>
            <person name="Turgeon B."/>
            <person name="Goodwin S."/>
            <person name="Spatafora J."/>
            <person name="Crous P."/>
            <person name="Grigoriev I."/>
        </authorList>
    </citation>
    <scope>NUCLEOTIDE SEQUENCE</scope>
    <source>
        <strain evidence="1">CBS 107.79</strain>
    </source>
</reference>
<evidence type="ECO:0000313" key="1">
    <source>
        <dbReference type="EMBL" id="KAF1968240.1"/>
    </source>
</evidence>